<dbReference type="InterPro" id="IPR011992">
    <property type="entry name" value="EF-hand-dom_pair"/>
</dbReference>
<feature type="domain" description="BD-FAE-like" evidence="3">
    <location>
        <begin position="91"/>
        <end position="303"/>
    </location>
</feature>
<dbReference type="GO" id="GO:0016787">
    <property type="term" value="F:hydrolase activity"/>
    <property type="evidence" value="ECO:0007669"/>
    <property type="project" value="UniProtKB-KW"/>
</dbReference>
<dbReference type="InterPro" id="IPR002048">
    <property type="entry name" value="EF_hand_dom"/>
</dbReference>
<accession>A0A382BPA6</accession>
<reference evidence="4" key="1">
    <citation type="submission" date="2018-05" db="EMBL/GenBank/DDBJ databases">
        <authorList>
            <person name="Lanie J.A."/>
            <person name="Ng W.-L."/>
            <person name="Kazmierczak K.M."/>
            <person name="Andrzejewski T.M."/>
            <person name="Davidsen T.M."/>
            <person name="Wayne K.J."/>
            <person name="Tettelin H."/>
            <person name="Glass J.I."/>
            <person name="Rusch D."/>
            <person name="Podicherti R."/>
            <person name="Tsui H.-C.T."/>
            <person name="Winkler M.E."/>
        </authorList>
    </citation>
    <scope>NUCLEOTIDE SEQUENCE</scope>
</reference>
<dbReference type="SUPFAM" id="SSF53474">
    <property type="entry name" value="alpha/beta-Hydrolases"/>
    <property type="match status" value="1"/>
</dbReference>
<dbReference type="GO" id="GO:0005509">
    <property type="term" value="F:calcium ion binding"/>
    <property type="evidence" value="ECO:0007669"/>
    <property type="project" value="InterPro"/>
</dbReference>
<evidence type="ECO:0000259" key="2">
    <source>
        <dbReference type="Pfam" id="PF13202"/>
    </source>
</evidence>
<name>A0A382BPA6_9ZZZZ</name>
<dbReference type="InterPro" id="IPR050300">
    <property type="entry name" value="GDXG_lipolytic_enzyme"/>
</dbReference>
<dbReference type="PANTHER" id="PTHR48081">
    <property type="entry name" value="AB HYDROLASE SUPERFAMILY PROTEIN C4A8.06C"/>
    <property type="match status" value="1"/>
</dbReference>
<dbReference type="Gene3D" id="1.10.238.10">
    <property type="entry name" value="EF-hand"/>
    <property type="match status" value="1"/>
</dbReference>
<gene>
    <name evidence="4" type="ORF">METZ01_LOCUS168439</name>
</gene>
<evidence type="ECO:0000313" key="4">
    <source>
        <dbReference type="EMBL" id="SVB15585.1"/>
    </source>
</evidence>
<dbReference type="AlphaFoldDB" id="A0A382BPA6"/>
<evidence type="ECO:0000256" key="1">
    <source>
        <dbReference type="ARBA" id="ARBA00022801"/>
    </source>
</evidence>
<dbReference type="PANTHER" id="PTHR48081:SF13">
    <property type="entry name" value="ALPHA_BETA HYDROLASE"/>
    <property type="match status" value="1"/>
</dbReference>
<dbReference type="Gene3D" id="3.40.50.1820">
    <property type="entry name" value="alpha/beta hydrolase"/>
    <property type="match status" value="1"/>
</dbReference>
<dbReference type="EMBL" id="UINC01030726">
    <property type="protein sequence ID" value="SVB15585.1"/>
    <property type="molecule type" value="Genomic_DNA"/>
</dbReference>
<protein>
    <recommendedName>
        <fullName evidence="5">EF-hand domain-containing protein</fullName>
    </recommendedName>
</protein>
<dbReference type="InterPro" id="IPR049492">
    <property type="entry name" value="BD-FAE-like_dom"/>
</dbReference>
<feature type="domain" description="EF-hand" evidence="2">
    <location>
        <begin position="39"/>
        <end position="54"/>
    </location>
</feature>
<sequence>MPWVNAQQRSPEALFKQWDKNKDGKLLPAELPQNARRNFVQVDTNKDGAISLEEHVRFLKRPRNVQPRQPKDIEVLRDIPYAGTENSRQMLDLILPVKRAGKKPLPVIAFIHGGGWRNGNKSSGVNRVAGLVQTGRYVGVSIGYRLTGEAIWPAQIHDCKAAIRWLRGNAKKHGMDPDKIAVWGSSAGGHLVSMLGSTGGVKELEGKLGKHLGKSSRVAAVVNYYGPSALLQMDDHPGRMKHNAPNSPESLLVGAPIQEAKSKTRQVSPLTHVSKDDAPHLHVHGTKDPLVPFHQSQIYHAALKKVGVESTLITVKDGGHNAPRAVGENQVRLFLGRHLRGKGEKLADETVPTNR</sequence>
<proteinExistence type="predicted"/>
<organism evidence="4">
    <name type="scientific">marine metagenome</name>
    <dbReference type="NCBI Taxonomy" id="408172"/>
    <lineage>
        <taxon>unclassified sequences</taxon>
        <taxon>metagenomes</taxon>
        <taxon>ecological metagenomes</taxon>
    </lineage>
</organism>
<evidence type="ECO:0008006" key="5">
    <source>
        <dbReference type="Google" id="ProtNLM"/>
    </source>
</evidence>
<dbReference type="InterPro" id="IPR029058">
    <property type="entry name" value="AB_hydrolase_fold"/>
</dbReference>
<dbReference type="SUPFAM" id="SSF47473">
    <property type="entry name" value="EF-hand"/>
    <property type="match status" value="1"/>
</dbReference>
<keyword evidence="1" id="KW-0378">Hydrolase</keyword>
<evidence type="ECO:0000259" key="3">
    <source>
        <dbReference type="Pfam" id="PF20434"/>
    </source>
</evidence>
<dbReference type="Pfam" id="PF13202">
    <property type="entry name" value="EF-hand_5"/>
    <property type="match status" value="1"/>
</dbReference>
<dbReference type="Pfam" id="PF20434">
    <property type="entry name" value="BD-FAE"/>
    <property type="match status" value="1"/>
</dbReference>